<accession>A0A814VPX5</accession>
<keyword evidence="2" id="KW-0802">TPR repeat</keyword>
<dbReference type="InterPro" id="IPR011990">
    <property type="entry name" value="TPR-like_helical_dom_sf"/>
</dbReference>
<dbReference type="EMBL" id="CAJNOK010009178">
    <property type="protein sequence ID" value="CAF1083001.1"/>
    <property type="molecule type" value="Genomic_DNA"/>
</dbReference>
<evidence type="ECO:0000256" key="1">
    <source>
        <dbReference type="ARBA" id="ARBA00022737"/>
    </source>
</evidence>
<dbReference type="EMBL" id="CAJOBC010008234">
    <property type="protein sequence ID" value="CAF3956052.1"/>
    <property type="molecule type" value="Genomic_DNA"/>
</dbReference>
<dbReference type="PANTHER" id="PTHR45641:SF19">
    <property type="entry name" value="NEPHROCYSTIN-3"/>
    <property type="match status" value="1"/>
</dbReference>
<name>A0A814VPX5_9BILA</name>
<dbReference type="SUPFAM" id="SSF81901">
    <property type="entry name" value="HCP-like"/>
    <property type="match status" value="1"/>
</dbReference>
<dbReference type="InterPro" id="IPR019734">
    <property type="entry name" value="TPR_rpt"/>
</dbReference>
<dbReference type="EMBL" id="CAJOBA010009195">
    <property type="protein sequence ID" value="CAF3845751.1"/>
    <property type="molecule type" value="Genomic_DNA"/>
</dbReference>
<reference evidence="4" key="1">
    <citation type="submission" date="2021-02" db="EMBL/GenBank/DDBJ databases">
        <authorList>
            <person name="Nowell W R."/>
        </authorList>
    </citation>
    <scope>NUCLEOTIDE SEQUENCE</scope>
</reference>
<dbReference type="SMART" id="SM00028">
    <property type="entry name" value="TPR"/>
    <property type="match status" value="6"/>
</dbReference>
<proteinExistence type="predicted"/>
<keyword evidence="1" id="KW-0677">Repeat</keyword>
<sequence length="306" mass="35907">MNYLIGLKSEENDLIEPTSCSFKIYVHGTIARFYVEKQDYQLAIKHYEHALLTGEEEHENNIDDERQITIAKFHCNIGHCYEALEDYRNCLGHYKKSLEFNTLDSLLKANVYFTMASIYENNEQQYNLAIEYYRKSLIIESNDSNEDKNKELNLASLNNSIGWCYCMLNKQNIALEYCQKSIIIYETTNNIANADYLNVCGSLALIYYQINDYDAAWNYCIKSLSIKEILMNNDLCIIGWIYEILGNIYLYNNDKTLAFNCYKHSLDLFRKQDQSNATVNNIKRIKQLLNQFNNSNEPLRKKQKLC</sequence>
<evidence type="ECO:0000256" key="2">
    <source>
        <dbReference type="ARBA" id="ARBA00022803"/>
    </source>
</evidence>
<dbReference type="Pfam" id="PF13181">
    <property type="entry name" value="TPR_8"/>
    <property type="match status" value="5"/>
</dbReference>
<dbReference type="OrthoDB" id="9321902at2759"/>
<dbReference type="Proteomes" id="UP000663829">
    <property type="component" value="Unassembled WGS sequence"/>
</dbReference>
<gene>
    <name evidence="4" type="ORF">GPM918_LOCUS23245</name>
    <name evidence="3" type="ORF">OVA965_LOCUS18455</name>
    <name evidence="6" type="ORF">SRO942_LOCUS23244</name>
    <name evidence="5" type="ORF">TMI583_LOCUS18468</name>
</gene>
<evidence type="ECO:0000313" key="6">
    <source>
        <dbReference type="EMBL" id="CAF3956052.1"/>
    </source>
</evidence>
<dbReference type="AlphaFoldDB" id="A0A814VPX5"/>
<dbReference type="Proteomes" id="UP000677228">
    <property type="component" value="Unassembled WGS sequence"/>
</dbReference>
<evidence type="ECO:0000313" key="4">
    <source>
        <dbReference type="EMBL" id="CAF1191743.1"/>
    </source>
</evidence>
<organism evidence="4 7">
    <name type="scientific">Didymodactylos carnosus</name>
    <dbReference type="NCBI Taxonomy" id="1234261"/>
    <lineage>
        <taxon>Eukaryota</taxon>
        <taxon>Metazoa</taxon>
        <taxon>Spiralia</taxon>
        <taxon>Gnathifera</taxon>
        <taxon>Rotifera</taxon>
        <taxon>Eurotatoria</taxon>
        <taxon>Bdelloidea</taxon>
        <taxon>Philodinida</taxon>
        <taxon>Philodinidae</taxon>
        <taxon>Didymodactylos</taxon>
    </lineage>
</organism>
<dbReference type="PANTHER" id="PTHR45641">
    <property type="entry name" value="TETRATRICOPEPTIDE REPEAT PROTEIN (AFU_ORTHOLOGUE AFUA_6G03870)"/>
    <property type="match status" value="1"/>
</dbReference>
<comment type="caution">
    <text evidence="4">The sequence shown here is derived from an EMBL/GenBank/DDBJ whole genome shotgun (WGS) entry which is preliminary data.</text>
</comment>
<dbReference type="EMBL" id="CAJNOQ010008234">
    <property type="protein sequence ID" value="CAF1191743.1"/>
    <property type="molecule type" value="Genomic_DNA"/>
</dbReference>
<keyword evidence="7" id="KW-1185">Reference proteome</keyword>
<evidence type="ECO:0000313" key="3">
    <source>
        <dbReference type="EMBL" id="CAF1083001.1"/>
    </source>
</evidence>
<protein>
    <recommendedName>
        <fullName evidence="8">Tetratricopeptide repeat protein</fullName>
    </recommendedName>
</protein>
<dbReference type="Gene3D" id="1.25.40.10">
    <property type="entry name" value="Tetratricopeptide repeat domain"/>
    <property type="match status" value="2"/>
</dbReference>
<dbReference type="Proteomes" id="UP000682733">
    <property type="component" value="Unassembled WGS sequence"/>
</dbReference>
<evidence type="ECO:0000313" key="7">
    <source>
        <dbReference type="Proteomes" id="UP000663829"/>
    </source>
</evidence>
<dbReference type="Proteomes" id="UP000681722">
    <property type="component" value="Unassembled WGS sequence"/>
</dbReference>
<evidence type="ECO:0008006" key="8">
    <source>
        <dbReference type="Google" id="ProtNLM"/>
    </source>
</evidence>
<evidence type="ECO:0000313" key="5">
    <source>
        <dbReference type="EMBL" id="CAF3845751.1"/>
    </source>
</evidence>